<dbReference type="PANTHER" id="PTHR11012">
    <property type="entry name" value="PROTEIN KINASE-LIKE DOMAIN-CONTAINING"/>
    <property type="match status" value="1"/>
</dbReference>
<evidence type="ECO:0000313" key="2">
    <source>
        <dbReference type="EMBL" id="JAQ03325.1"/>
    </source>
</evidence>
<sequence>ELDEERVFSGLESSSDVSDIRVETRRSQRNMDKLDNVLKELVASGVFGPGRFSYVKVNSNNESQLYPDITYCDVGIEHGPVPKTHQLTVKTQQRPECVRKVMETDKLFSNEVAMYKVILPFLKADDLTPRFFHGRSTMGAELKKDILILEDERPLGFTKSKGLYLDYHEIVVALRNLGKFHGYSYRAKNFHSHMFSSLTGMLQASIPGDEHWDVAWRCALERGVRPLMGRADDRSLLQQVLNRLYDPRKAMKNLRTPREPFAVIYHGECHKENILFHYNEKGNATDSVFIDFQMSLYCDPSIDIVYLLYLNTTPDVRDKHWDEFLKIYWKGVISIEPNPGFTYEQFLDNFSRRAIYGYFPSSLFLTRALSNDPKGDSTESLAKMSVEDRARKVANMGGSEATNMLSKVVKHLLDRGYLEKYLHSEF</sequence>
<proteinExistence type="predicted"/>
<protein>
    <recommendedName>
        <fullName evidence="1">CHK kinase-like domain-containing protein</fullName>
    </recommendedName>
</protein>
<dbReference type="Pfam" id="PF02958">
    <property type="entry name" value="EcKL"/>
    <property type="match status" value="1"/>
</dbReference>
<gene>
    <name evidence="2" type="ORF">g.75953</name>
</gene>
<evidence type="ECO:0000259" key="1">
    <source>
        <dbReference type="SMART" id="SM00587"/>
    </source>
</evidence>
<reference evidence="2" key="1">
    <citation type="journal article" date="2016" name="Gigascience">
        <title>De novo construction of an expanded transcriptome assembly for the western tarnished plant bug, Lygus hesperus.</title>
        <authorList>
            <person name="Tassone E.E."/>
            <person name="Geib S.M."/>
            <person name="Hall B."/>
            <person name="Fabrick J.A."/>
            <person name="Brent C.S."/>
            <person name="Hull J.J."/>
        </authorList>
    </citation>
    <scope>NUCLEOTIDE SEQUENCE</scope>
</reference>
<accession>A0A146L6W7</accession>
<name>A0A146L6W7_LYGHE</name>
<dbReference type="InterPro" id="IPR004119">
    <property type="entry name" value="EcKL"/>
</dbReference>
<dbReference type="AlphaFoldDB" id="A0A146L6W7"/>
<dbReference type="Gene3D" id="3.90.1200.10">
    <property type="match status" value="1"/>
</dbReference>
<dbReference type="EMBL" id="GDHC01015304">
    <property type="protein sequence ID" value="JAQ03325.1"/>
    <property type="molecule type" value="Transcribed_RNA"/>
</dbReference>
<dbReference type="SUPFAM" id="SSF56112">
    <property type="entry name" value="Protein kinase-like (PK-like)"/>
    <property type="match status" value="1"/>
</dbReference>
<dbReference type="PANTHER" id="PTHR11012:SF30">
    <property type="entry name" value="PROTEIN KINASE-LIKE DOMAIN-CONTAINING"/>
    <property type="match status" value="1"/>
</dbReference>
<feature type="domain" description="CHK kinase-like" evidence="1">
    <location>
        <begin position="147"/>
        <end position="352"/>
    </location>
</feature>
<dbReference type="SMART" id="SM00587">
    <property type="entry name" value="CHK"/>
    <property type="match status" value="1"/>
</dbReference>
<feature type="non-terminal residue" evidence="2">
    <location>
        <position position="1"/>
    </location>
</feature>
<organism evidence="2">
    <name type="scientific">Lygus hesperus</name>
    <name type="common">Western plant bug</name>
    <dbReference type="NCBI Taxonomy" id="30085"/>
    <lineage>
        <taxon>Eukaryota</taxon>
        <taxon>Metazoa</taxon>
        <taxon>Ecdysozoa</taxon>
        <taxon>Arthropoda</taxon>
        <taxon>Hexapoda</taxon>
        <taxon>Insecta</taxon>
        <taxon>Pterygota</taxon>
        <taxon>Neoptera</taxon>
        <taxon>Paraneoptera</taxon>
        <taxon>Hemiptera</taxon>
        <taxon>Heteroptera</taxon>
        <taxon>Panheteroptera</taxon>
        <taxon>Cimicomorpha</taxon>
        <taxon>Miridae</taxon>
        <taxon>Mirini</taxon>
        <taxon>Lygus</taxon>
    </lineage>
</organism>
<dbReference type="InterPro" id="IPR011009">
    <property type="entry name" value="Kinase-like_dom_sf"/>
</dbReference>
<dbReference type="InterPro" id="IPR015897">
    <property type="entry name" value="CHK_kinase-like"/>
</dbReference>